<sequence>MFGLRAAGRDGVSSGIFLIGFGLLYLTGWWWPGLLILLGVTGIVDMVMSANWKGAAKTAVVFMITAIVLWGLVGIGIMWNVLIPGLLILVGIFWVYRGFK</sequence>
<comment type="caution">
    <text evidence="2">The sequence shown here is derived from an EMBL/GenBank/DDBJ whole genome shotgun (WGS) entry which is preliminary data.</text>
</comment>
<feature type="transmembrane region" description="Helical" evidence="1">
    <location>
        <begin position="79"/>
        <end position="96"/>
    </location>
</feature>
<keyword evidence="1" id="KW-1133">Transmembrane helix</keyword>
<keyword evidence="3" id="KW-1185">Reference proteome</keyword>
<keyword evidence="1" id="KW-0472">Membrane</keyword>
<accession>A0A2T3JJR7</accession>
<gene>
    <name evidence="2" type="ORF">C9J12_09620</name>
</gene>
<dbReference type="EMBL" id="PYMJ01000007">
    <property type="protein sequence ID" value="PSU49229.1"/>
    <property type="molecule type" value="Genomic_DNA"/>
</dbReference>
<proteinExistence type="predicted"/>
<reference evidence="2 3" key="1">
    <citation type="submission" date="2018-01" db="EMBL/GenBank/DDBJ databases">
        <title>Whole genome sequencing of Histamine producing bacteria.</title>
        <authorList>
            <person name="Butler K."/>
        </authorList>
    </citation>
    <scope>NUCLEOTIDE SEQUENCE [LARGE SCALE GENOMIC DNA]</scope>
    <source>
        <strain evidence="2 3">JCM 12947</strain>
    </source>
</reference>
<evidence type="ECO:0000256" key="1">
    <source>
        <dbReference type="SAM" id="Phobius"/>
    </source>
</evidence>
<keyword evidence="1" id="KW-0812">Transmembrane</keyword>
<name>A0A2T3JJR7_9GAMM</name>
<dbReference type="AlphaFoldDB" id="A0A2T3JJR7"/>
<evidence type="ECO:0000313" key="2">
    <source>
        <dbReference type="EMBL" id="PSU49229.1"/>
    </source>
</evidence>
<evidence type="ECO:0000313" key="3">
    <source>
        <dbReference type="Proteomes" id="UP000240987"/>
    </source>
</evidence>
<protein>
    <submittedName>
        <fullName evidence="2">Uncharacterized protein</fullName>
    </submittedName>
</protein>
<dbReference type="RefSeq" id="WP_107242501.1">
    <property type="nucleotide sequence ID" value="NZ_PYMJ01000007.1"/>
</dbReference>
<organism evidence="2 3">
    <name type="scientific">Photobacterium frigidiphilum</name>
    <dbReference type="NCBI Taxonomy" id="264736"/>
    <lineage>
        <taxon>Bacteria</taxon>
        <taxon>Pseudomonadati</taxon>
        <taxon>Pseudomonadota</taxon>
        <taxon>Gammaproteobacteria</taxon>
        <taxon>Vibrionales</taxon>
        <taxon>Vibrionaceae</taxon>
        <taxon>Photobacterium</taxon>
    </lineage>
</organism>
<feature type="transmembrane region" description="Helical" evidence="1">
    <location>
        <begin position="55"/>
        <end position="73"/>
    </location>
</feature>
<dbReference type="OrthoDB" id="5827766at2"/>
<dbReference type="Proteomes" id="UP000240987">
    <property type="component" value="Unassembled WGS sequence"/>
</dbReference>